<organism evidence="2 3">
    <name type="scientific">Capnocytophaga endodontalis</name>
    <dbReference type="NCBI Taxonomy" id="2708117"/>
    <lineage>
        <taxon>Bacteria</taxon>
        <taxon>Pseudomonadati</taxon>
        <taxon>Bacteroidota</taxon>
        <taxon>Flavobacteriia</taxon>
        <taxon>Flavobacteriales</taxon>
        <taxon>Flavobacteriaceae</taxon>
        <taxon>Capnocytophaga</taxon>
    </lineage>
</organism>
<evidence type="ECO:0000256" key="1">
    <source>
        <dbReference type="ARBA" id="ARBA00022649"/>
    </source>
</evidence>
<reference evidence="3" key="1">
    <citation type="submission" date="2017-06" db="EMBL/GenBank/DDBJ databases">
        <title>Complete genome sequence of Capnocytophaga sp. KCOM 1579 (=ChDC OS43) isolated from a human refractory periapical abscess lesion.</title>
        <authorList>
            <person name="Kook J.-K."/>
            <person name="Park S.-N."/>
            <person name="Lim Y.K."/>
            <person name="Roh H."/>
        </authorList>
    </citation>
    <scope>NUCLEOTIDE SEQUENCE [LARGE SCALE GENOMIC DNA]</scope>
    <source>
        <strain evidence="3">ChDC OS43</strain>
    </source>
</reference>
<dbReference type="InterPro" id="IPR035093">
    <property type="entry name" value="RelE/ParE_toxin_dom_sf"/>
</dbReference>
<keyword evidence="1" id="KW-1277">Toxin-antitoxin system</keyword>
<dbReference type="Pfam" id="PF05016">
    <property type="entry name" value="ParE_toxin"/>
    <property type="match status" value="1"/>
</dbReference>
<name>A0A1Z4BMG3_9FLAO</name>
<evidence type="ECO:0000313" key="3">
    <source>
        <dbReference type="Proteomes" id="UP000197007"/>
    </source>
</evidence>
<protein>
    <recommendedName>
        <fullName evidence="4">Type II toxin-antitoxin system RelE/ParE family toxin</fullName>
    </recommendedName>
</protein>
<evidence type="ECO:0008006" key="4">
    <source>
        <dbReference type="Google" id="ProtNLM"/>
    </source>
</evidence>
<dbReference type="EMBL" id="CP022022">
    <property type="protein sequence ID" value="ASF42462.1"/>
    <property type="molecule type" value="Genomic_DNA"/>
</dbReference>
<dbReference type="Gene3D" id="3.30.2310.20">
    <property type="entry name" value="RelE-like"/>
    <property type="match status" value="1"/>
</dbReference>
<evidence type="ECO:0000313" key="2">
    <source>
        <dbReference type="EMBL" id="ASF42462.1"/>
    </source>
</evidence>
<dbReference type="InterPro" id="IPR007712">
    <property type="entry name" value="RelE/ParE_toxin"/>
</dbReference>
<dbReference type="Proteomes" id="UP000197007">
    <property type="component" value="Chromosome"/>
</dbReference>
<dbReference type="AlphaFoldDB" id="A0A1Z4BMG3"/>
<keyword evidence="3" id="KW-1185">Reference proteome</keyword>
<sequence>MEINWTNEAIESFRDTLRYWSKRNCNNDYSNKIIDEVEKTEVFLKENPMLLSKFVEEVKLYKILIMKGKFALYYDFIEEENLIVIIFFRSTKQKPLE</sequence>
<dbReference type="RefSeq" id="WP_088593612.1">
    <property type="nucleotide sequence ID" value="NZ_CP022022.1"/>
</dbReference>
<dbReference type="KEGG" id="capn:CBG49_04900"/>
<gene>
    <name evidence="2" type="ORF">CBG49_04900</name>
</gene>
<accession>A0A1Z4BMG3</accession>
<proteinExistence type="predicted"/>